<dbReference type="GO" id="GO:0016787">
    <property type="term" value="F:hydrolase activity"/>
    <property type="evidence" value="ECO:0007669"/>
    <property type="project" value="InterPro"/>
</dbReference>
<reference evidence="3 4" key="1">
    <citation type="journal article" date="2001" name="Proc. Natl. Acad. Sci. U.S.A.">
        <title>Genome sequence of an industrial microorganism Streptomyces avermitilis: deducing the ability of producing secondary metabolites.</title>
        <authorList>
            <person name="Omura S."/>
            <person name="Ikeda H."/>
            <person name="Ishikawa J."/>
            <person name="Hanamoto A."/>
            <person name="Takahashi C."/>
            <person name="Shinose M."/>
            <person name="Takahashi Y."/>
            <person name="Horikawa H."/>
            <person name="Nakazawa H."/>
            <person name="Osonoe T."/>
            <person name="Kikuchi H."/>
            <person name="Shiba T."/>
            <person name="Sakaki Y."/>
            <person name="Hattori M."/>
        </authorList>
    </citation>
    <scope>NUCLEOTIDE SEQUENCE [LARGE SCALE GENOMIC DNA]</scope>
    <source>
        <strain evidence="4">ATCC 31267 / DSM 46492 / JCM 5070 / NBRC 14893 / NCIMB 12804 / NRRL 8165 / MA-4680</strain>
    </source>
</reference>
<dbReference type="EMBL" id="BA000030">
    <property type="protein sequence ID" value="BAC70615.1"/>
    <property type="molecule type" value="Genomic_DNA"/>
</dbReference>
<dbReference type="SUPFAM" id="SSF56300">
    <property type="entry name" value="Metallo-dependent phosphatases"/>
    <property type="match status" value="1"/>
</dbReference>
<reference evidence="3 4" key="3">
    <citation type="journal article" date="2014" name="J. Ind. Microbiol. Biotechnol.">
        <title>Genome mining of the Streptomyces avermitilis genome and development of genome-minimized hosts for heterologous expression of biosynthetic gene clusters.</title>
        <authorList>
            <person name="Ikeda H."/>
            <person name="Shin-ya K."/>
            <person name="Omura S."/>
        </authorList>
    </citation>
    <scope>NUCLEOTIDE SEQUENCE [LARGE SCALE GENOMIC DNA]</scope>
    <source>
        <strain evidence="4">ATCC 31267 / DSM 46492 / JCM 5070 / NBRC 14893 / NCIMB 12804 / NRRL 8165 / MA-4680</strain>
    </source>
</reference>
<name>Q79ZB5_STRAW</name>
<feature type="compositionally biased region" description="Pro residues" evidence="1">
    <location>
        <begin position="293"/>
        <end position="309"/>
    </location>
</feature>
<evidence type="ECO:0000313" key="3">
    <source>
        <dbReference type="EMBL" id="BAC70615.1"/>
    </source>
</evidence>
<dbReference type="InterPro" id="IPR029052">
    <property type="entry name" value="Metallo-depent_PP-like"/>
</dbReference>
<dbReference type="OrthoDB" id="9013891at2"/>
<evidence type="ECO:0000259" key="2">
    <source>
        <dbReference type="Pfam" id="PF00149"/>
    </source>
</evidence>
<feature type="region of interest" description="Disordered" evidence="1">
    <location>
        <begin position="290"/>
        <end position="321"/>
    </location>
</feature>
<dbReference type="RefSeq" id="WP_010984336.1">
    <property type="nucleotide sequence ID" value="NC_003155.5"/>
</dbReference>
<reference evidence="3 4" key="2">
    <citation type="journal article" date="2003" name="Nat. Biotechnol.">
        <title>Complete genome sequence and comparative analysis of the industrial microorganism Streptomyces avermitilis.</title>
        <authorList>
            <person name="Ikeda H."/>
            <person name="Ishikawa J."/>
            <person name="Hanamoto A."/>
            <person name="Shinose M."/>
            <person name="Kikuchi H."/>
            <person name="Shiba T."/>
            <person name="Sakaki Y."/>
            <person name="Hattori M."/>
            <person name="Omura S."/>
        </authorList>
    </citation>
    <scope>NUCLEOTIDE SEQUENCE [LARGE SCALE GENOMIC DNA]</scope>
    <source>
        <strain evidence="4">ATCC 31267 / DSM 46492 / JCM 5070 / NBRC 14893 / NCIMB 12804 / NRRL 8165 / MA-4680</strain>
    </source>
</reference>
<dbReference type="PANTHER" id="PTHR36492:SF2">
    <property type="entry name" value="[ACYL-CARRIER-PROTEIN] PHOSPHODIESTERASE PPTH"/>
    <property type="match status" value="1"/>
</dbReference>
<accession>Q79ZB5</accession>
<feature type="domain" description="Calcineurin-like phosphoesterase" evidence="2">
    <location>
        <begin position="21"/>
        <end position="255"/>
    </location>
</feature>
<organism evidence="3 4">
    <name type="scientific">Streptomyces avermitilis (strain ATCC 31267 / DSM 46492 / JCM 5070 / NBRC 14893 / NCIMB 12804 / NRRL 8165 / MA-4680)</name>
    <dbReference type="NCBI Taxonomy" id="227882"/>
    <lineage>
        <taxon>Bacteria</taxon>
        <taxon>Bacillati</taxon>
        <taxon>Actinomycetota</taxon>
        <taxon>Actinomycetes</taxon>
        <taxon>Kitasatosporales</taxon>
        <taxon>Streptomycetaceae</taxon>
        <taxon>Streptomyces</taxon>
    </lineage>
</organism>
<dbReference type="InterPro" id="IPR052963">
    <property type="entry name" value="Pantetheine_PDE"/>
</dbReference>
<protein>
    <submittedName>
        <fullName evidence="3">Phosphoesterase (SimX4 homolog)</fullName>
    </submittedName>
</protein>
<dbReference type="PANTHER" id="PTHR36492">
    <property type="match status" value="1"/>
</dbReference>
<dbReference type="HOGENOM" id="CLU_057759_1_0_11"/>
<dbReference type="KEGG" id="sma:SAVERM_2904"/>
<evidence type="ECO:0000256" key="1">
    <source>
        <dbReference type="SAM" id="MobiDB-lite"/>
    </source>
</evidence>
<proteinExistence type="predicted"/>
<dbReference type="Pfam" id="PF00149">
    <property type="entry name" value="Metallophos"/>
    <property type="match status" value="1"/>
</dbReference>
<dbReference type="eggNOG" id="COG1409">
    <property type="taxonomic scope" value="Bacteria"/>
</dbReference>
<dbReference type="InterPro" id="IPR004843">
    <property type="entry name" value="Calcineurin-like_PHP"/>
</dbReference>
<dbReference type="CDD" id="cd00838">
    <property type="entry name" value="MPP_superfamily"/>
    <property type="match status" value="1"/>
</dbReference>
<keyword evidence="4" id="KW-1185">Reference proteome</keyword>
<evidence type="ECO:0000313" key="4">
    <source>
        <dbReference type="Proteomes" id="UP000000428"/>
    </source>
</evidence>
<dbReference type="Proteomes" id="UP000000428">
    <property type="component" value="Chromosome"/>
</dbReference>
<dbReference type="Gene3D" id="3.60.21.10">
    <property type="match status" value="1"/>
</dbReference>
<dbReference type="GeneID" id="41539988"/>
<dbReference type="AlphaFoldDB" id="Q79ZB5"/>
<gene>
    <name evidence="3" type="ORF">SAVERM_2904</name>
</gene>
<sequence length="321" mass="35716">MSQDRHDGSTAALGGPSHGGRLLAVSDIHVRHRQNRDIVQDLHPGCAEDWLIVAGDVAESVADITWALSLLRDRFAKVIWAPGNHELWTAPGDPDELRGERKYRHLVDLCRALGVVTPEDPYPVWHGAGGPVAVAPLFLLYDYSFLPPGAWSKSHALRLADDAGVICTDEFLLHPDPYPSREAWCRARVRATRARLDALPDDLPTVLVNHFPLVREPTRVLRHPEFALWCGTTATADWHLRYRAAAVVHGHLHIPRTIRCDDVPHHEVSLGYPREWQRYGRRPDWPVQILTPAPAPAPAPVPVPVPAPPGHRTASPADRRP</sequence>